<evidence type="ECO:0000256" key="4">
    <source>
        <dbReference type="ARBA" id="ARBA00022692"/>
    </source>
</evidence>
<dbReference type="Pfam" id="PF07715">
    <property type="entry name" value="Plug"/>
    <property type="match status" value="1"/>
</dbReference>
<protein>
    <submittedName>
        <fullName evidence="13">TonB-dependent receptor</fullName>
    </submittedName>
</protein>
<comment type="subcellular location">
    <subcellularLocation>
        <location evidence="1 8">Cell outer membrane</location>
        <topology evidence="1 8">Multi-pass membrane protein</topology>
    </subcellularLocation>
</comment>
<dbReference type="EMBL" id="JBDKWZ010000015">
    <property type="protein sequence ID" value="MEN7550637.1"/>
    <property type="molecule type" value="Genomic_DNA"/>
</dbReference>
<dbReference type="Proteomes" id="UP001403385">
    <property type="component" value="Unassembled WGS sequence"/>
</dbReference>
<evidence type="ECO:0000259" key="11">
    <source>
        <dbReference type="Pfam" id="PF00593"/>
    </source>
</evidence>
<dbReference type="Gene3D" id="2.40.170.20">
    <property type="entry name" value="TonB-dependent receptor, beta-barrel domain"/>
    <property type="match status" value="1"/>
</dbReference>
<evidence type="ECO:0000256" key="1">
    <source>
        <dbReference type="ARBA" id="ARBA00004571"/>
    </source>
</evidence>
<evidence type="ECO:0000259" key="12">
    <source>
        <dbReference type="Pfam" id="PF07715"/>
    </source>
</evidence>
<feature type="domain" description="TonB-dependent receptor plug" evidence="12">
    <location>
        <begin position="141"/>
        <end position="238"/>
    </location>
</feature>
<evidence type="ECO:0000256" key="6">
    <source>
        <dbReference type="ARBA" id="ARBA00023136"/>
    </source>
</evidence>
<evidence type="ECO:0000256" key="2">
    <source>
        <dbReference type="ARBA" id="ARBA00022448"/>
    </source>
</evidence>
<dbReference type="PROSITE" id="PS52016">
    <property type="entry name" value="TONB_DEPENDENT_REC_3"/>
    <property type="match status" value="1"/>
</dbReference>
<keyword evidence="6 8" id="KW-0472">Membrane</keyword>
<dbReference type="InterPro" id="IPR000531">
    <property type="entry name" value="Beta-barrel_TonB"/>
</dbReference>
<sequence>MKRILFACWLIGNVLLSGIAVGQQITVYGEVKGEGGQQPLAGAVVFVENTRKQITTDDEGKFHIMLKPGRYNIGAFAFGYKTVLQSIQLKDKKHNLTFVLPELRDSLEMVEVQAERAETFGITRLRSVEGMAIYEGKKSEVVVLDDITANLATNNSRQVYAKVAGLNIWESDGAGLQLGIGGRGLNPNRTSHFNTRQNGYDISADALGYPESYYTPPTQALERIEVVRGAASLQYGTQFGGMLNFVMKKGPKDKKIELTSEQTMGSFGLFNSFNSVGGTVGKVNYYTYFHYKQSDGWRPNTQLEQYNVFSSLKYNLSDKWTLGLDFTHMNYLAQQPGGLTDQQFESDPQQSRRNRNWFKVNWNLLALTLDYKLSPNTKINSRFFGLSASREALGNLSRIDREDEPGTNRNLISGVFQNIGNETRLMHYYNLRGHKSVFLIGTRFYKGFSNQQQGEGNALEGADFHFENPDWLMSDYDFPSGNISVFAENIFNLTPKFSITPGIRFEYLSTNAEGFYRIVNRNLADEIIYDEEVAEDRSNQRSFVFFGLGLSYKKSEQLEFYANASQNYRSVNFSDIRIDNPNLVVDPDLGDVRGLSTDIGVRGGVNDYLSFDVSVFHLYLYDWIARIRERVSDVKEQIRSGNIGDIRAYGVEAYAETELVRLFTGKSLPNRLYWFTNVSLINASYTDSEIRQVVGNKVENAPEVNLKTGLTFKRKNFSATYQLTYLSQQYSNANNDKTEITSTAGEIPAYYVMDLSLRYTYKWLKLESGVNNLTDNMYFTRRATGYPGPGIIPSDGRSLYMTLGVKI</sequence>
<keyword evidence="5 9" id="KW-0798">TonB box</keyword>
<dbReference type="Pfam" id="PF13715">
    <property type="entry name" value="CarbopepD_reg_2"/>
    <property type="match status" value="1"/>
</dbReference>
<dbReference type="InterPro" id="IPR036942">
    <property type="entry name" value="Beta-barrel_TonB_sf"/>
</dbReference>
<dbReference type="RefSeq" id="WP_346823418.1">
    <property type="nucleotide sequence ID" value="NZ_JBDKWZ010000015.1"/>
</dbReference>
<evidence type="ECO:0000256" key="9">
    <source>
        <dbReference type="RuleBase" id="RU003357"/>
    </source>
</evidence>
<keyword evidence="2 8" id="KW-0813">Transport</keyword>
<feature type="chain" id="PRO_5043421013" evidence="10">
    <location>
        <begin position="23"/>
        <end position="807"/>
    </location>
</feature>
<dbReference type="InterPro" id="IPR008969">
    <property type="entry name" value="CarboxyPept-like_regulatory"/>
</dbReference>
<evidence type="ECO:0000256" key="7">
    <source>
        <dbReference type="ARBA" id="ARBA00023237"/>
    </source>
</evidence>
<keyword evidence="14" id="KW-1185">Reference proteome</keyword>
<dbReference type="PANTHER" id="PTHR30442:SF0">
    <property type="entry name" value="FE(3+) DICITRATE TRANSPORT PROTEIN FECA"/>
    <property type="match status" value="1"/>
</dbReference>
<evidence type="ECO:0000256" key="10">
    <source>
        <dbReference type="SAM" id="SignalP"/>
    </source>
</evidence>
<keyword evidence="7 8" id="KW-0998">Cell outer membrane</keyword>
<evidence type="ECO:0000256" key="3">
    <source>
        <dbReference type="ARBA" id="ARBA00022452"/>
    </source>
</evidence>
<accession>A0AAW9S3C6</accession>
<evidence type="ECO:0000256" key="5">
    <source>
        <dbReference type="ARBA" id="ARBA00023077"/>
    </source>
</evidence>
<evidence type="ECO:0000313" key="13">
    <source>
        <dbReference type="EMBL" id="MEN7550637.1"/>
    </source>
</evidence>
<dbReference type="Gene3D" id="2.60.40.1120">
    <property type="entry name" value="Carboxypeptidase-like, regulatory domain"/>
    <property type="match status" value="1"/>
</dbReference>
<proteinExistence type="inferred from homology"/>
<feature type="domain" description="TonB-dependent receptor-like beta-barrel" evidence="11">
    <location>
        <begin position="338"/>
        <end position="773"/>
    </location>
</feature>
<reference evidence="13 14" key="1">
    <citation type="submission" date="2024-04" db="EMBL/GenBank/DDBJ databases">
        <title>Novel genus in family Flammeovirgaceae.</title>
        <authorList>
            <person name="Nguyen T.H."/>
            <person name="Vuong T.Q."/>
            <person name="Le H."/>
            <person name="Kim S.-G."/>
        </authorList>
    </citation>
    <scope>NUCLEOTIDE SEQUENCE [LARGE SCALE GENOMIC DNA]</scope>
    <source>
        <strain evidence="13 14">JCM 23209</strain>
    </source>
</reference>
<dbReference type="InterPro" id="IPR037066">
    <property type="entry name" value="Plug_dom_sf"/>
</dbReference>
<evidence type="ECO:0000313" key="14">
    <source>
        <dbReference type="Proteomes" id="UP001403385"/>
    </source>
</evidence>
<keyword evidence="3 8" id="KW-1134">Transmembrane beta strand</keyword>
<dbReference type="InterPro" id="IPR039426">
    <property type="entry name" value="TonB-dep_rcpt-like"/>
</dbReference>
<dbReference type="PANTHER" id="PTHR30442">
    <property type="entry name" value="IRON III DICITRATE TRANSPORT PROTEIN FECA"/>
    <property type="match status" value="1"/>
</dbReference>
<organism evidence="13 14">
    <name type="scientific">Rapidithrix thailandica</name>
    <dbReference type="NCBI Taxonomy" id="413964"/>
    <lineage>
        <taxon>Bacteria</taxon>
        <taxon>Pseudomonadati</taxon>
        <taxon>Bacteroidota</taxon>
        <taxon>Cytophagia</taxon>
        <taxon>Cytophagales</taxon>
        <taxon>Flammeovirgaceae</taxon>
        <taxon>Rapidithrix</taxon>
    </lineage>
</organism>
<keyword evidence="10" id="KW-0732">Signal</keyword>
<name>A0AAW9S3C6_9BACT</name>
<dbReference type="Gene3D" id="2.170.130.10">
    <property type="entry name" value="TonB-dependent receptor, plug domain"/>
    <property type="match status" value="1"/>
</dbReference>
<dbReference type="Pfam" id="PF00593">
    <property type="entry name" value="TonB_dep_Rec_b-barrel"/>
    <property type="match status" value="1"/>
</dbReference>
<dbReference type="InterPro" id="IPR012910">
    <property type="entry name" value="Plug_dom"/>
</dbReference>
<feature type="signal peptide" evidence="10">
    <location>
        <begin position="1"/>
        <end position="22"/>
    </location>
</feature>
<evidence type="ECO:0000256" key="8">
    <source>
        <dbReference type="PROSITE-ProRule" id="PRU01360"/>
    </source>
</evidence>
<dbReference type="AlphaFoldDB" id="A0AAW9S3C6"/>
<dbReference type="SUPFAM" id="SSF49464">
    <property type="entry name" value="Carboxypeptidase regulatory domain-like"/>
    <property type="match status" value="1"/>
</dbReference>
<comment type="caution">
    <text evidence="13">The sequence shown here is derived from an EMBL/GenBank/DDBJ whole genome shotgun (WGS) entry which is preliminary data.</text>
</comment>
<keyword evidence="4 8" id="KW-0812">Transmembrane</keyword>
<dbReference type="GO" id="GO:0033214">
    <property type="term" value="P:siderophore-iron import into cell"/>
    <property type="evidence" value="ECO:0007669"/>
    <property type="project" value="TreeGrafter"/>
</dbReference>
<comment type="similarity">
    <text evidence="8 9">Belongs to the TonB-dependent receptor family.</text>
</comment>
<gene>
    <name evidence="13" type="ORF">AAG747_22145</name>
</gene>
<keyword evidence="13" id="KW-0675">Receptor</keyword>
<dbReference type="GO" id="GO:0009279">
    <property type="term" value="C:cell outer membrane"/>
    <property type="evidence" value="ECO:0007669"/>
    <property type="project" value="UniProtKB-SubCell"/>
</dbReference>
<dbReference type="SUPFAM" id="SSF56935">
    <property type="entry name" value="Porins"/>
    <property type="match status" value="1"/>
</dbReference>